<evidence type="ECO:0000256" key="2">
    <source>
        <dbReference type="SAM" id="MobiDB-lite"/>
    </source>
</evidence>
<feature type="region of interest" description="Disordered" evidence="2">
    <location>
        <begin position="363"/>
        <end position="401"/>
    </location>
</feature>
<dbReference type="OrthoDB" id="9794834at2"/>
<gene>
    <name evidence="4" type="ORF">D6T64_05285</name>
</gene>
<evidence type="ECO:0000256" key="1">
    <source>
        <dbReference type="ARBA" id="ARBA00007227"/>
    </source>
</evidence>
<dbReference type="Gene3D" id="1.10.10.2910">
    <property type="match status" value="1"/>
</dbReference>
<dbReference type="Pfam" id="PF01381">
    <property type="entry name" value="HTH_3"/>
    <property type="match status" value="1"/>
</dbReference>
<dbReference type="SMART" id="SM00530">
    <property type="entry name" value="HTH_XRE"/>
    <property type="match status" value="1"/>
</dbReference>
<dbReference type="AlphaFoldDB" id="A0A3A5MI92"/>
<dbReference type="PROSITE" id="PS50943">
    <property type="entry name" value="HTH_CROC1"/>
    <property type="match status" value="1"/>
</dbReference>
<comment type="similarity">
    <text evidence="1">Belongs to the short-chain fatty acyl-CoA assimilation regulator (ScfR) family.</text>
</comment>
<comment type="caution">
    <text evidence="4">The sequence shown here is derived from an EMBL/GenBank/DDBJ whole genome shotgun (WGS) entry which is preliminary data.</text>
</comment>
<dbReference type="Gene3D" id="1.10.260.40">
    <property type="entry name" value="lambda repressor-like DNA-binding domains"/>
    <property type="match status" value="1"/>
</dbReference>
<dbReference type="CDD" id="cd00093">
    <property type="entry name" value="HTH_XRE"/>
    <property type="match status" value="1"/>
</dbReference>
<evidence type="ECO:0000313" key="4">
    <source>
        <dbReference type="EMBL" id="RJT89877.1"/>
    </source>
</evidence>
<dbReference type="Pfam" id="PF06114">
    <property type="entry name" value="Peptidase_M78"/>
    <property type="match status" value="1"/>
</dbReference>
<dbReference type="Proteomes" id="UP000272015">
    <property type="component" value="Unassembled WGS sequence"/>
</dbReference>
<evidence type="ECO:0000313" key="5">
    <source>
        <dbReference type="Proteomes" id="UP000272015"/>
    </source>
</evidence>
<dbReference type="InterPro" id="IPR010982">
    <property type="entry name" value="Lambda_DNA-bd_dom_sf"/>
</dbReference>
<accession>A0A3A5MI92</accession>
<dbReference type="EMBL" id="QZVS01000067">
    <property type="protein sequence ID" value="RJT89877.1"/>
    <property type="molecule type" value="Genomic_DNA"/>
</dbReference>
<dbReference type="RefSeq" id="WP_119972738.1">
    <property type="nucleotide sequence ID" value="NZ_JBHSQA010000022.1"/>
</dbReference>
<dbReference type="InterPro" id="IPR052345">
    <property type="entry name" value="Rad_response_metalloprotease"/>
</dbReference>
<feature type="domain" description="HTH cro/C1-type" evidence="3">
    <location>
        <begin position="17"/>
        <end position="71"/>
    </location>
</feature>
<sequence>MSASNTVKPTVFVGTRVRQLRLALGLTQADLAAQTGLASGSISMIENGHHEADIAMLRSLAEALDCDPSYLVSVTGGADYDRPKLRAYADASQRAVDRTLFDTITAVEAIRATGLRSLPVKLPVYDGDLNDDDGIDRIAADVRTAAGLEPDSVIPNVIRAAERLGCVVLPLDRELGRHWGMSLTVDGIPVIRVARPSNDPENDIPGDRQRFTVAHELGHLVLHAGSAQPAIPSEAARMEREANRFAASFLVPGDVALEDLNSNGGRITLSTLAALKQKWGYSVKAFVFRFRELGVIDDAQARSLYKQISARRWNKEEPHRPGNESAVWFAKALREGFSGSEGTKKAAAAAGLGERYIARWVDWSPSGSPAPEARISQLKPRQNPSAQADQTAQVSRLPRRP</sequence>
<proteinExistence type="inferred from homology"/>
<feature type="compositionally biased region" description="Polar residues" evidence="2">
    <location>
        <begin position="379"/>
        <end position="394"/>
    </location>
</feature>
<organism evidence="4 5">
    <name type="scientific">Cryobacterium melibiosiphilum</name>
    <dbReference type="NCBI Taxonomy" id="995039"/>
    <lineage>
        <taxon>Bacteria</taxon>
        <taxon>Bacillati</taxon>
        <taxon>Actinomycetota</taxon>
        <taxon>Actinomycetes</taxon>
        <taxon>Micrococcales</taxon>
        <taxon>Microbacteriaceae</taxon>
        <taxon>Cryobacterium</taxon>
    </lineage>
</organism>
<dbReference type="PANTHER" id="PTHR43236">
    <property type="entry name" value="ANTITOXIN HIGA1"/>
    <property type="match status" value="1"/>
</dbReference>
<name>A0A3A5MI92_9MICO</name>
<dbReference type="InterPro" id="IPR010359">
    <property type="entry name" value="IrrE_HExxH"/>
</dbReference>
<reference evidence="4 5" key="1">
    <citation type="submission" date="2018-09" db="EMBL/GenBank/DDBJ databases">
        <title>Novel species of Cryobacterium.</title>
        <authorList>
            <person name="Liu Q."/>
            <person name="Xin Y.-H."/>
        </authorList>
    </citation>
    <scope>NUCLEOTIDE SEQUENCE [LARGE SCALE GENOMIC DNA]</scope>
    <source>
        <strain evidence="4 5">Hh39</strain>
    </source>
</reference>
<evidence type="ECO:0000259" key="3">
    <source>
        <dbReference type="PROSITE" id="PS50943"/>
    </source>
</evidence>
<dbReference type="GO" id="GO:0003677">
    <property type="term" value="F:DNA binding"/>
    <property type="evidence" value="ECO:0007669"/>
    <property type="project" value="InterPro"/>
</dbReference>
<dbReference type="PANTHER" id="PTHR43236:SF1">
    <property type="entry name" value="BLL7220 PROTEIN"/>
    <property type="match status" value="1"/>
</dbReference>
<protein>
    <submittedName>
        <fullName evidence="4">Helix-turn-helix domain-containing protein</fullName>
    </submittedName>
</protein>
<dbReference type="InterPro" id="IPR001387">
    <property type="entry name" value="Cro/C1-type_HTH"/>
</dbReference>
<dbReference type="SUPFAM" id="SSF47413">
    <property type="entry name" value="lambda repressor-like DNA-binding domains"/>
    <property type="match status" value="1"/>
</dbReference>
<keyword evidence="5" id="KW-1185">Reference proteome</keyword>